<feature type="region of interest" description="Disordered" evidence="1">
    <location>
        <begin position="141"/>
        <end position="161"/>
    </location>
</feature>
<gene>
    <name evidence="3" type="ORF">CJD38_13375</name>
</gene>
<evidence type="ECO:0000313" key="4">
    <source>
        <dbReference type="Proteomes" id="UP000244248"/>
    </source>
</evidence>
<protein>
    <submittedName>
        <fullName evidence="3">Nitric oxide reductase activation protein</fullName>
    </submittedName>
</protein>
<dbReference type="PANTHER" id="PTHR41248">
    <property type="entry name" value="NORD PROTEIN"/>
    <property type="match status" value="1"/>
</dbReference>
<sequence length="557" mass="60705">MLASALSRRDIRVDHTVLGIPAWTNGTVIYVDGSADFRYQLKELCVQSALLVAGSLSRELVQRLARRPELAKRYLAVEGHRALSTLKDVLPPVMQSLIDNATASRSNSAADSLNIALSRESIATPPQCFGAIRARELLAAHQHAGGSGSSGQHVPRQQQKKELTELAEDANHDDEDIEDFATSPVGGGGGLGKLLQKMFQMVRKVKGDGALGADSATHWSRSGARAKVRAVHSTASAETVDDAFGKGKGILYPEWDVHQRRYRYDWCTVKEIDPPAESHTSVMWMHQYDLRKPLARLGMGLDRYHRQTQGDDIDIDAAIEAQVEMMAGSAPDESVYIESKRRRRDLSVLVLLDISGSVSQEGSSGTSVHDQQRNVAAALIAALHKIGDRVALYAFHSQGRSDVHLVPVKRFAEGLDNTVMSRLYSLKPGAYSRLGAAIRHGASVLIDRSGTSRRLLVVLSDGLAYDHGYEPAYGAADARQALAEARRDGVGCLCVCVGANTDAEVLRRVFGSAAHATIPNHDQLIQTIGPLFRSALRSTDVRRKFSKPRRNKEEVAS</sequence>
<evidence type="ECO:0000256" key="1">
    <source>
        <dbReference type="SAM" id="MobiDB-lite"/>
    </source>
</evidence>
<dbReference type="AlphaFoldDB" id="A0A2T5MDY9"/>
<reference evidence="3 4" key="1">
    <citation type="submission" date="2018-04" db="EMBL/GenBank/DDBJ databases">
        <title>Novel species isolated from glacier.</title>
        <authorList>
            <person name="Liu Q."/>
            <person name="Xin Y.-H."/>
        </authorList>
    </citation>
    <scope>NUCLEOTIDE SEQUENCE [LARGE SCALE GENOMIC DNA]</scope>
    <source>
        <strain evidence="3 4">GT1R17</strain>
    </source>
</reference>
<name>A0A2T5MDY9_9GAMM</name>
<dbReference type="SUPFAM" id="SSF53300">
    <property type="entry name" value="vWA-like"/>
    <property type="match status" value="1"/>
</dbReference>
<dbReference type="InterPro" id="IPR036465">
    <property type="entry name" value="vWFA_dom_sf"/>
</dbReference>
<dbReference type="OrthoDB" id="9758211at2"/>
<proteinExistence type="predicted"/>
<dbReference type="Gene3D" id="3.40.50.410">
    <property type="entry name" value="von Willebrand factor, type A domain"/>
    <property type="match status" value="1"/>
</dbReference>
<dbReference type="Pfam" id="PF00092">
    <property type="entry name" value="VWA"/>
    <property type="match status" value="1"/>
</dbReference>
<dbReference type="PANTHER" id="PTHR41248:SF1">
    <property type="entry name" value="NORD PROTEIN"/>
    <property type="match status" value="1"/>
</dbReference>
<comment type="caution">
    <text evidence="3">The sequence shown here is derived from an EMBL/GenBank/DDBJ whole genome shotgun (WGS) entry which is preliminary data.</text>
</comment>
<feature type="domain" description="VWFA" evidence="2">
    <location>
        <begin position="347"/>
        <end position="536"/>
    </location>
</feature>
<dbReference type="InterPro" id="IPR051928">
    <property type="entry name" value="NorD/CobT"/>
</dbReference>
<keyword evidence="4" id="KW-1185">Reference proteome</keyword>
<dbReference type="Proteomes" id="UP000244248">
    <property type="component" value="Unassembled WGS sequence"/>
</dbReference>
<accession>A0A2T5MDY9</accession>
<dbReference type="EMBL" id="QANS01000005">
    <property type="protein sequence ID" value="PTU30767.1"/>
    <property type="molecule type" value="Genomic_DNA"/>
</dbReference>
<evidence type="ECO:0000313" key="3">
    <source>
        <dbReference type="EMBL" id="PTU30767.1"/>
    </source>
</evidence>
<dbReference type="SMART" id="SM00327">
    <property type="entry name" value="VWA"/>
    <property type="match status" value="1"/>
</dbReference>
<organism evidence="3 4">
    <name type="scientific">Stenotrophobium rhamnosiphilum</name>
    <dbReference type="NCBI Taxonomy" id="2029166"/>
    <lineage>
        <taxon>Bacteria</taxon>
        <taxon>Pseudomonadati</taxon>
        <taxon>Pseudomonadota</taxon>
        <taxon>Gammaproteobacteria</taxon>
        <taxon>Nevskiales</taxon>
        <taxon>Nevskiaceae</taxon>
        <taxon>Stenotrophobium</taxon>
    </lineage>
</organism>
<dbReference type="InterPro" id="IPR002035">
    <property type="entry name" value="VWF_A"/>
</dbReference>
<dbReference type="PROSITE" id="PS50234">
    <property type="entry name" value="VWFA"/>
    <property type="match status" value="1"/>
</dbReference>
<evidence type="ECO:0000259" key="2">
    <source>
        <dbReference type="PROSITE" id="PS50234"/>
    </source>
</evidence>